<evidence type="ECO:0000313" key="3">
    <source>
        <dbReference type="Proteomes" id="UP000248724"/>
    </source>
</evidence>
<dbReference type="RefSeq" id="WP_337312468.1">
    <property type="nucleotide sequence ID" value="NZ_JAEKNS010000116.1"/>
</dbReference>
<evidence type="ECO:0000313" key="4">
    <source>
        <dbReference type="Proteomes" id="UP000606991"/>
    </source>
</evidence>
<proteinExistence type="predicted"/>
<evidence type="ECO:0000313" key="2">
    <source>
        <dbReference type="EMBL" id="PZR79347.1"/>
    </source>
</evidence>
<evidence type="ECO:0000313" key="1">
    <source>
        <dbReference type="EMBL" id="MBJ7595396.1"/>
    </source>
</evidence>
<sequence length="78" mass="9000">MDIVPEFNTSCYLTINDQVRGDVRCYPLHRTGDAEKILEEFVTVIGGGRIVTRPYEYEIFDVTEQYVGHAWGWKKSEG</sequence>
<gene>
    <name evidence="2" type="ORF">DLM65_10900</name>
    <name evidence="1" type="ORF">JF886_11160</name>
</gene>
<organism evidence="2 3">
    <name type="scientific">Candidatus Aeolococcus gillhamiae</name>
    <dbReference type="NCBI Taxonomy" id="3127015"/>
    <lineage>
        <taxon>Bacteria</taxon>
        <taxon>Bacillati</taxon>
        <taxon>Candidatus Dormiibacterota</taxon>
        <taxon>Candidatus Dormibacteria</taxon>
        <taxon>Candidatus Aeolococcales</taxon>
        <taxon>Candidatus Aeolococcaceae</taxon>
        <taxon>Candidatus Aeolococcus</taxon>
    </lineage>
</organism>
<dbReference type="EMBL" id="JAEKNS010000116">
    <property type="protein sequence ID" value="MBJ7595396.1"/>
    <property type="molecule type" value="Genomic_DNA"/>
</dbReference>
<dbReference type="Proteomes" id="UP000606991">
    <property type="component" value="Unassembled WGS sequence"/>
</dbReference>
<accession>A0A934K370</accession>
<accession>A0A2W5Z5K2</accession>
<reference evidence="1 4" key="3">
    <citation type="submission" date="2020-10" db="EMBL/GenBank/DDBJ databases">
        <title>Ca. Dormibacterota MAGs.</title>
        <authorList>
            <person name="Montgomery K."/>
        </authorList>
    </citation>
    <scope>NUCLEOTIDE SEQUENCE [LARGE SCALE GENOMIC DNA]</scope>
    <source>
        <strain evidence="1">SC8812_S17_18</strain>
    </source>
</reference>
<reference evidence="2" key="2">
    <citation type="submission" date="2018-05" db="EMBL/GenBank/DDBJ databases">
        <authorList>
            <person name="Ferrari B."/>
        </authorList>
    </citation>
    <scope>NUCLEOTIDE SEQUENCE</scope>
    <source>
        <strain evidence="2">RRmetagenome_bin12</strain>
    </source>
</reference>
<dbReference type="EMBL" id="QHBU01000211">
    <property type="protein sequence ID" value="PZR79347.1"/>
    <property type="molecule type" value="Genomic_DNA"/>
</dbReference>
<reference evidence="2 3" key="1">
    <citation type="journal article" date="2017" name="Nature">
        <title>Atmospheric trace gases support primary production in Antarctic desert surface soil.</title>
        <authorList>
            <person name="Ji M."/>
            <person name="Greening C."/>
            <person name="Vanwonterghem I."/>
            <person name="Carere C.R."/>
            <person name="Bay S.K."/>
            <person name="Steen J.A."/>
            <person name="Montgomery K."/>
            <person name="Lines T."/>
            <person name="Beardall J."/>
            <person name="van Dorst J."/>
            <person name="Snape I."/>
            <person name="Stott M.B."/>
            <person name="Hugenholtz P."/>
            <person name="Ferrari B.C."/>
        </authorList>
    </citation>
    <scope>NUCLEOTIDE SEQUENCE [LARGE SCALE GENOMIC DNA]</scope>
    <source>
        <strain evidence="2">RRmetagenome_bin12</strain>
    </source>
</reference>
<name>A0A2W5Z5K2_9BACT</name>
<comment type="caution">
    <text evidence="2">The sequence shown here is derived from an EMBL/GenBank/DDBJ whole genome shotgun (WGS) entry which is preliminary data.</text>
</comment>
<protein>
    <submittedName>
        <fullName evidence="2">Uncharacterized protein</fullName>
    </submittedName>
</protein>
<dbReference type="AlphaFoldDB" id="A0A2W5Z5K2"/>
<dbReference type="Proteomes" id="UP000248724">
    <property type="component" value="Unassembled WGS sequence"/>
</dbReference>